<evidence type="ECO:0000256" key="1">
    <source>
        <dbReference type="ARBA" id="ARBA00004651"/>
    </source>
</evidence>
<dbReference type="InterPro" id="IPR009248">
    <property type="entry name" value="SbmA_BacA"/>
</dbReference>
<evidence type="ECO:0000256" key="3">
    <source>
        <dbReference type="ARBA" id="ARBA00022692"/>
    </source>
</evidence>
<evidence type="ECO:0000256" key="2">
    <source>
        <dbReference type="ARBA" id="ARBA00022448"/>
    </source>
</evidence>
<evidence type="ECO:0000256" key="4">
    <source>
        <dbReference type="ARBA" id="ARBA00022989"/>
    </source>
</evidence>
<keyword evidence="5 6" id="KW-0472">Membrane</keyword>
<dbReference type="RefSeq" id="WP_306350593.1">
    <property type="nucleotide sequence ID" value="NZ_JASAWV010000001.1"/>
</dbReference>
<comment type="subcellular location">
    <subcellularLocation>
        <location evidence="1">Cell membrane</location>
        <topology evidence="1">Multi-pass membrane protein</topology>
    </subcellularLocation>
</comment>
<dbReference type="NCBIfam" id="NF009036">
    <property type="entry name" value="PRK12369.1"/>
    <property type="match status" value="1"/>
</dbReference>
<dbReference type="InterPro" id="IPR036640">
    <property type="entry name" value="ABC1_TM_sf"/>
</dbReference>
<keyword evidence="4 6" id="KW-1133">Transmembrane helix</keyword>
<proteinExistence type="predicted"/>
<dbReference type="GO" id="GO:0005524">
    <property type="term" value="F:ATP binding"/>
    <property type="evidence" value="ECO:0007669"/>
    <property type="project" value="InterPro"/>
</dbReference>
<name>A0AAW8CG07_9PAST</name>
<dbReference type="InterPro" id="IPR050835">
    <property type="entry name" value="ABC_transporter_sub-D"/>
</dbReference>
<protein>
    <submittedName>
        <fullName evidence="7">Transporter</fullName>
    </submittedName>
</protein>
<dbReference type="GO" id="GO:0015833">
    <property type="term" value="P:peptide transport"/>
    <property type="evidence" value="ECO:0007669"/>
    <property type="project" value="InterPro"/>
</dbReference>
<feature type="transmembrane region" description="Helical" evidence="6">
    <location>
        <begin position="259"/>
        <end position="280"/>
    </location>
</feature>
<evidence type="ECO:0000313" key="8">
    <source>
        <dbReference type="Proteomes" id="UP001226020"/>
    </source>
</evidence>
<evidence type="ECO:0000256" key="5">
    <source>
        <dbReference type="ARBA" id="ARBA00023136"/>
    </source>
</evidence>
<reference evidence="7 8" key="1">
    <citation type="journal article" date="2023" name="Front. Microbiol.">
        <title>Phylogeography and host specificity of Pasteurellaceae pathogenic to sea-farmed fish in the north-east Atlantic.</title>
        <authorList>
            <person name="Gulla S."/>
            <person name="Colquhoun D.J."/>
            <person name="Olsen A.B."/>
            <person name="Spilsberg B."/>
            <person name="Lagesen K."/>
            <person name="Aakesson C.P."/>
            <person name="Strom S."/>
            <person name="Manji F."/>
            <person name="Birkbeck T.H."/>
            <person name="Nilsen H.K."/>
        </authorList>
    </citation>
    <scope>NUCLEOTIDE SEQUENCE [LARGE SCALE GENOMIC DNA]</scope>
    <source>
        <strain evidence="7 8">NVIB3131</strain>
    </source>
</reference>
<dbReference type="Proteomes" id="UP001226020">
    <property type="component" value="Unassembled WGS sequence"/>
</dbReference>
<accession>A0AAW8CG07</accession>
<dbReference type="GO" id="GO:1904680">
    <property type="term" value="F:peptide transmembrane transporter activity"/>
    <property type="evidence" value="ECO:0007669"/>
    <property type="project" value="InterPro"/>
</dbReference>
<dbReference type="PANTHER" id="PTHR11384:SF59">
    <property type="entry name" value="LYSOSOMAL COBALAMIN TRANSPORTER ABCD4"/>
    <property type="match status" value="1"/>
</dbReference>
<dbReference type="Pfam" id="PF05992">
    <property type="entry name" value="SbmA_BacA"/>
    <property type="match status" value="1"/>
</dbReference>
<sequence>MFKSFFLDKKYLPWSVLGSLFLLAASWYQVSVQVLINEWYGEFFDTIQDVLTKPNSVPLSDVMLEIFSYIKIAGIYIIFSVVVEFITRHYVFRWRTAMNDYYMSHWDKLRHIEGASQRIQEDTMRFAKIVESLGISFINSLMTLFAFLPLLWELSKKITTYPLIGEVSHGLIYVAILFSLGGTLLLALVGIKLPGLEFNNQKVEAAYRKELVYGEDDPNRADPVTVKNLYKDVRKNYFKLYWNYFYFDMAKWSYIQFDVMVPYIVLAPTIVAGVITLGVFKQITRAFNQVEGSFQFFVYSWGSVVELMSIRKRLKAFEENIH</sequence>
<comment type="caution">
    <text evidence="7">The sequence shown here is derived from an EMBL/GenBank/DDBJ whole genome shotgun (WGS) entry which is preliminary data.</text>
</comment>
<feature type="transmembrane region" description="Helical" evidence="6">
    <location>
        <begin position="133"/>
        <end position="152"/>
    </location>
</feature>
<gene>
    <name evidence="7" type="ORF">QJU57_00550</name>
</gene>
<dbReference type="EMBL" id="JASAXT010000001">
    <property type="protein sequence ID" value="MDP8147569.1"/>
    <property type="molecule type" value="Genomic_DNA"/>
</dbReference>
<evidence type="ECO:0000313" key="7">
    <source>
        <dbReference type="EMBL" id="MDP8147569.1"/>
    </source>
</evidence>
<dbReference type="SUPFAM" id="SSF90123">
    <property type="entry name" value="ABC transporter transmembrane region"/>
    <property type="match status" value="1"/>
</dbReference>
<keyword evidence="2" id="KW-0813">Transport</keyword>
<feature type="transmembrane region" description="Helical" evidence="6">
    <location>
        <begin position="12"/>
        <end position="30"/>
    </location>
</feature>
<dbReference type="AlphaFoldDB" id="A0AAW8CG07"/>
<evidence type="ECO:0000256" key="6">
    <source>
        <dbReference type="SAM" id="Phobius"/>
    </source>
</evidence>
<feature type="transmembrane region" description="Helical" evidence="6">
    <location>
        <begin position="172"/>
        <end position="191"/>
    </location>
</feature>
<keyword evidence="3 6" id="KW-0812">Transmembrane</keyword>
<keyword evidence="8" id="KW-1185">Reference proteome</keyword>
<feature type="transmembrane region" description="Helical" evidence="6">
    <location>
        <begin position="66"/>
        <end position="86"/>
    </location>
</feature>
<dbReference type="GO" id="GO:0005886">
    <property type="term" value="C:plasma membrane"/>
    <property type="evidence" value="ECO:0007669"/>
    <property type="project" value="UniProtKB-SubCell"/>
</dbReference>
<organism evidence="7 8">
    <name type="scientific">Phocoenobacter atlanticus subsp. atlanticus</name>
    <dbReference type="NCBI Taxonomy" id="3061285"/>
    <lineage>
        <taxon>Bacteria</taxon>
        <taxon>Pseudomonadati</taxon>
        <taxon>Pseudomonadota</taxon>
        <taxon>Gammaproteobacteria</taxon>
        <taxon>Pasteurellales</taxon>
        <taxon>Pasteurellaceae</taxon>
        <taxon>Phocoenobacter</taxon>
        <taxon>Phocoenobacter atlanticus</taxon>
    </lineage>
</organism>
<dbReference type="PANTHER" id="PTHR11384">
    <property type="entry name" value="ATP-BINDING CASSETTE, SUB-FAMILY D MEMBER"/>
    <property type="match status" value="1"/>
</dbReference>